<keyword evidence="2" id="KW-0808">Transferase</keyword>
<dbReference type="InterPro" id="IPR029044">
    <property type="entry name" value="Nucleotide-diphossugar_trans"/>
</dbReference>
<gene>
    <name evidence="2" type="ORF">YH65_02255</name>
</gene>
<reference evidence="3" key="2">
    <citation type="journal article" date="2017" name="Stand. Genomic Sci.">
        <title>Complete genome sequence of the sulfur-oxidizing chemolithoautotrophic Sulfurovum lithotrophicum 42BKTT.</title>
        <authorList>
            <person name="Jeon W."/>
            <person name="Priscilla L."/>
            <person name="Park G."/>
            <person name="Lee H."/>
            <person name="Lee N."/>
            <person name="Lee D."/>
            <person name="Kwon H."/>
            <person name="Ahn I."/>
            <person name="Lee C."/>
            <person name="Lee H."/>
            <person name="Ahn J."/>
        </authorList>
    </citation>
    <scope>NUCLEOTIDE SEQUENCE [LARGE SCALE GENOMIC DNA]</scope>
    <source>
        <strain evidence="3">ATCC BAA-797 / 42BKT</strain>
    </source>
</reference>
<dbReference type="AlphaFoldDB" id="A0A7U4M024"/>
<sequence length="258" mass="29574">MTVSLIITTYNWPQALELVLKSVMEQSIVPNEIVIADDGSGPGTAELIQRIAKECIVPVYHAWQEDEGFRAASVRNKAIRQANSDYLVLIDGDMILHPKFMEDHLKQAKSNTFIQGSRVLLTEHRTQEVLLHKVYRFSFFSQGLQNRKNAIHSNILSKIFSQRRSTLKGIKTCNFSLYKEDAYKVNGFNEAFIGWGREDSEFAARLMNAGIERKDVRFNAIAYHLYHRENTRVSLPLNDQILEDTIVLKEKWCAKGLV</sequence>
<dbReference type="Pfam" id="PF00535">
    <property type="entry name" value="Glycos_transf_2"/>
    <property type="match status" value="1"/>
</dbReference>
<dbReference type="KEGG" id="slh:YH65_02255"/>
<dbReference type="CDD" id="cd06420">
    <property type="entry name" value="GT2_Chondriotin_Pol_N"/>
    <property type="match status" value="1"/>
</dbReference>
<evidence type="ECO:0000259" key="1">
    <source>
        <dbReference type="Pfam" id="PF00535"/>
    </source>
</evidence>
<dbReference type="PANTHER" id="PTHR43685:SF3">
    <property type="entry name" value="SLR2126 PROTEIN"/>
    <property type="match status" value="1"/>
</dbReference>
<name>A0A7U4M024_9BACT</name>
<dbReference type="InterPro" id="IPR050834">
    <property type="entry name" value="Glycosyltransf_2"/>
</dbReference>
<dbReference type="EMBL" id="CP011308">
    <property type="protein sequence ID" value="AKF24346.1"/>
    <property type="molecule type" value="Genomic_DNA"/>
</dbReference>
<reference evidence="2 3" key="1">
    <citation type="submission" date="2015-04" db="EMBL/GenBank/DDBJ databases">
        <title>Complete genome sequence of Sulfurovum lithotrophicum ATCC BAA-797T.</title>
        <authorList>
            <person name="Ahn J."/>
            <person name="Park G."/>
            <person name="Jeon W."/>
            <person name="Jang Y."/>
            <person name="Jang M."/>
            <person name="Lee H."/>
            <person name="Lee H."/>
        </authorList>
    </citation>
    <scope>NUCLEOTIDE SEQUENCE [LARGE SCALE GENOMIC DNA]</scope>
    <source>
        <strain evidence="3">ATCC BAA-797 / 42BKT</strain>
    </source>
</reference>
<dbReference type="Proteomes" id="UP000034444">
    <property type="component" value="Chromosome"/>
</dbReference>
<dbReference type="RefSeq" id="WP_046550444.1">
    <property type="nucleotide sequence ID" value="NZ_CP011308.1"/>
</dbReference>
<protein>
    <submittedName>
        <fullName evidence="2">Family 2 glycosyl transferase</fullName>
    </submittedName>
</protein>
<proteinExistence type="predicted"/>
<keyword evidence="3" id="KW-1185">Reference proteome</keyword>
<dbReference type="SUPFAM" id="SSF53448">
    <property type="entry name" value="Nucleotide-diphospho-sugar transferases"/>
    <property type="match status" value="1"/>
</dbReference>
<dbReference type="InterPro" id="IPR001173">
    <property type="entry name" value="Glyco_trans_2-like"/>
</dbReference>
<evidence type="ECO:0000313" key="2">
    <source>
        <dbReference type="EMBL" id="AKF24346.1"/>
    </source>
</evidence>
<feature type="domain" description="Glycosyltransferase 2-like" evidence="1">
    <location>
        <begin position="4"/>
        <end position="164"/>
    </location>
</feature>
<dbReference type="PANTHER" id="PTHR43685">
    <property type="entry name" value="GLYCOSYLTRANSFERASE"/>
    <property type="match status" value="1"/>
</dbReference>
<evidence type="ECO:0000313" key="3">
    <source>
        <dbReference type="Proteomes" id="UP000034444"/>
    </source>
</evidence>
<organism evidence="2 3">
    <name type="scientific">Sulfurovum lithotrophicum</name>
    <dbReference type="NCBI Taxonomy" id="206403"/>
    <lineage>
        <taxon>Bacteria</taxon>
        <taxon>Pseudomonadati</taxon>
        <taxon>Campylobacterota</taxon>
        <taxon>Epsilonproteobacteria</taxon>
        <taxon>Campylobacterales</taxon>
        <taxon>Sulfurovaceae</taxon>
        <taxon>Sulfurovum</taxon>
    </lineage>
</organism>
<dbReference type="Gene3D" id="3.90.550.10">
    <property type="entry name" value="Spore Coat Polysaccharide Biosynthesis Protein SpsA, Chain A"/>
    <property type="match status" value="1"/>
</dbReference>
<dbReference type="GO" id="GO:0016740">
    <property type="term" value="F:transferase activity"/>
    <property type="evidence" value="ECO:0007669"/>
    <property type="project" value="UniProtKB-KW"/>
</dbReference>
<accession>A0A7U4M024</accession>